<dbReference type="Proteomes" id="UP001245683">
    <property type="component" value="Unassembled WGS sequence"/>
</dbReference>
<gene>
    <name evidence="2" type="ORF">RBI02_09235</name>
</gene>
<feature type="transmembrane region" description="Helical" evidence="1">
    <location>
        <begin position="27"/>
        <end position="46"/>
    </location>
</feature>
<keyword evidence="1" id="KW-0812">Transmembrane</keyword>
<comment type="caution">
    <text evidence="2">The sequence shown here is derived from an EMBL/GenBank/DDBJ whole genome shotgun (WGS) entry which is preliminary data.</text>
</comment>
<dbReference type="AlphaFoldDB" id="A0AAE4NWQ7"/>
<keyword evidence="1" id="KW-0472">Membrane</keyword>
<protein>
    <submittedName>
        <fullName evidence="2">Uncharacterized protein</fullName>
    </submittedName>
</protein>
<proteinExistence type="predicted"/>
<keyword evidence="1" id="KW-1133">Transmembrane helix</keyword>
<dbReference type="EMBL" id="JAVDZE010000006">
    <property type="protein sequence ID" value="MDV3104712.1"/>
    <property type="molecule type" value="Genomic_DNA"/>
</dbReference>
<dbReference type="RefSeq" id="WP_315343257.1">
    <property type="nucleotide sequence ID" value="NZ_JAVDZE010000006.1"/>
</dbReference>
<organism evidence="2 3">
    <name type="scientific">Thermococcus waiotapuensis</name>
    <dbReference type="NCBI Taxonomy" id="90909"/>
    <lineage>
        <taxon>Archaea</taxon>
        <taxon>Methanobacteriati</taxon>
        <taxon>Methanobacteriota</taxon>
        <taxon>Thermococci</taxon>
        <taxon>Thermococcales</taxon>
        <taxon>Thermococcaceae</taxon>
        <taxon>Thermococcus</taxon>
    </lineage>
</organism>
<sequence>MVEMEEVKELKEVLERVDGKLITAGKMYGAMNYAVWLVVMVGYYILAEAVRYEPVKSALYWALGAETGA</sequence>
<evidence type="ECO:0000256" key="1">
    <source>
        <dbReference type="SAM" id="Phobius"/>
    </source>
</evidence>
<reference evidence="2 3" key="1">
    <citation type="submission" date="2023-08" db="EMBL/GenBank/DDBJ databases">
        <title>Draft genome sequence of Thermococcus waiotapuensis WT1T, a thermophilic sulphur-dependent archaeon from order Thermococcales.</title>
        <authorList>
            <person name="Manners S.H."/>
            <person name="Carere C.R."/>
            <person name="Dhami M.K."/>
            <person name="Dobson R.C.J."/>
            <person name="Stott M.B."/>
        </authorList>
    </citation>
    <scope>NUCLEOTIDE SEQUENCE [LARGE SCALE GENOMIC DNA]</scope>
    <source>
        <strain evidence="2 3">WT1</strain>
    </source>
</reference>
<keyword evidence="3" id="KW-1185">Reference proteome</keyword>
<accession>A0AAE4NWQ7</accession>
<evidence type="ECO:0000313" key="3">
    <source>
        <dbReference type="Proteomes" id="UP001245683"/>
    </source>
</evidence>
<evidence type="ECO:0000313" key="2">
    <source>
        <dbReference type="EMBL" id="MDV3104712.1"/>
    </source>
</evidence>
<name>A0AAE4NWQ7_9EURY</name>